<dbReference type="EC" id="2.1.1.64" evidence="5"/>
<keyword evidence="6" id="KW-1185">Reference proteome</keyword>
<dbReference type="GO" id="GO:0102208">
    <property type="term" value="F:2-polyprenyl-6-hydroxyphenol methylase activity"/>
    <property type="evidence" value="ECO:0007669"/>
    <property type="project" value="UniProtKB-EC"/>
</dbReference>
<organism evidence="5 6">
    <name type="scientific">Streptomyces longisporoflavus</name>
    <dbReference type="NCBI Taxonomy" id="28044"/>
    <lineage>
        <taxon>Bacteria</taxon>
        <taxon>Bacillati</taxon>
        <taxon>Actinomycetota</taxon>
        <taxon>Actinomycetes</taxon>
        <taxon>Kitasatosporales</taxon>
        <taxon>Streptomycetaceae</taxon>
        <taxon>Streptomyces</taxon>
    </lineage>
</organism>
<dbReference type="InterPro" id="IPR041698">
    <property type="entry name" value="Methyltransf_25"/>
</dbReference>
<evidence type="ECO:0000259" key="4">
    <source>
        <dbReference type="Pfam" id="PF13649"/>
    </source>
</evidence>
<dbReference type="Pfam" id="PF13649">
    <property type="entry name" value="Methyltransf_25"/>
    <property type="match status" value="1"/>
</dbReference>
<dbReference type="Gene3D" id="3.40.50.150">
    <property type="entry name" value="Vaccinia Virus protein VP39"/>
    <property type="match status" value="1"/>
</dbReference>
<sequence>MSRWEELTGGTSGEDYAARFAALADSGRDMHGEARLCATLVPTGARVLDAGCGTGRVMIRLAELGYDCVGLDLDASMLAVARRQAPQLSWMQADLATFDPAELPGGADFDLVVAAGNIFPLLAVGTEAAVIKHLAAALRPGGLLVAGFGLDAAHLPVPPAITLPEYDAHCAASGLALVNRFATWDAAPYEGGGYAVSVHRVQSRG</sequence>
<dbReference type="RefSeq" id="WP_397718846.1">
    <property type="nucleotide sequence ID" value="NZ_JBIRGN010000015.1"/>
</dbReference>
<dbReference type="PANTHER" id="PTHR43464">
    <property type="entry name" value="METHYLTRANSFERASE"/>
    <property type="match status" value="1"/>
</dbReference>
<dbReference type="EMBL" id="JBIRGQ010000015">
    <property type="protein sequence ID" value="MFH8551774.1"/>
    <property type="molecule type" value="Genomic_DNA"/>
</dbReference>
<dbReference type="SUPFAM" id="SSF53335">
    <property type="entry name" value="S-adenosyl-L-methionine-dependent methyltransferases"/>
    <property type="match status" value="1"/>
</dbReference>
<proteinExistence type="predicted"/>
<reference evidence="5 6" key="1">
    <citation type="submission" date="2024-10" db="EMBL/GenBank/DDBJ databases">
        <title>The Natural Products Discovery Center: Release of the First 8490 Sequenced Strains for Exploring Actinobacteria Biosynthetic Diversity.</title>
        <authorList>
            <person name="Kalkreuter E."/>
            <person name="Kautsar S.A."/>
            <person name="Yang D."/>
            <person name="Bader C.D."/>
            <person name="Teijaro C.N."/>
            <person name="Fluegel L."/>
            <person name="Davis C.M."/>
            <person name="Simpson J.R."/>
            <person name="Lauterbach L."/>
            <person name="Steele A.D."/>
            <person name="Gui C."/>
            <person name="Meng S."/>
            <person name="Li G."/>
            <person name="Viehrig K."/>
            <person name="Ye F."/>
            <person name="Su P."/>
            <person name="Kiefer A.F."/>
            <person name="Nichols A."/>
            <person name="Cepeda A.J."/>
            <person name="Yan W."/>
            <person name="Fan B."/>
            <person name="Jiang Y."/>
            <person name="Adhikari A."/>
            <person name="Zheng C.-J."/>
            <person name="Schuster L."/>
            <person name="Cowan T.M."/>
            <person name="Smanski M.J."/>
            <person name="Chevrette M.G."/>
            <person name="De Carvalho L.P.S."/>
            <person name="Shen B."/>
        </authorList>
    </citation>
    <scope>NUCLEOTIDE SEQUENCE [LARGE SCALE GENOMIC DNA]</scope>
    <source>
        <strain evidence="5 6">NPDC017990</strain>
    </source>
</reference>
<evidence type="ECO:0000256" key="1">
    <source>
        <dbReference type="ARBA" id="ARBA00022603"/>
    </source>
</evidence>
<dbReference type="InterPro" id="IPR029063">
    <property type="entry name" value="SAM-dependent_MTases_sf"/>
</dbReference>
<evidence type="ECO:0000313" key="5">
    <source>
        <dbReference type="EMBL" id="MFH8551774.1"/>
    </source>
</evidence>
<dbReference type="PANTHER" id="PTHR43464:SF19">
    <property type="entry name" value="UBIQUINONE BIOSYNTHESIS O-METHYLTRANSFERASE, MITOCHONDRIAL"/>
    <property type="match status" value="1"/>
</dbReference>
<dbReference type="EC" id="2.1.1.222" evidence="5"/>
<dbReference type="GO" id="GO:0032259">
    <property type="term" value="P:methylation"/>
    <property type="evidence" value="ECO:0007669"/>
    <property type="project" value="UniProtKB-KW"/>
</dbReference>
<name>A0ABW7R3C7_9ACTN</name>
<evidence type="ECO:0000256" key="3">
    <source>
        <dbReference type="ARBA" id="ARBA00022691"/>
    </source>
</evidence>
<feature type="domain" description="Methyltransferase" evidence="4">
    <location>
        <begin position="47"/>
        <end position="142"/>
    </location>
</feature>
<evidence type="ECO:0000313" key="6">
    <source>
        <dbReference type="Proteomes" id="UP001610818"/>
    </source>
</evidence>
<keyword evidence="1 5" id="KW-0489">Methyltransferase</keyword>
<evidence type="ECO:0000256" key="2">
    <source>
        <dbReference type="ARBA" id="ARBA00022679"/>
    </source>
</evidence>
<keyword evidence="2 5" id="KW-0808">Transferase</keyword>
<gene>
    <name evidence="5" type="ORF">ACH4F9_43040</name>
</gene>
<dbReference type="CDD" id="cd02440">
    <property type="entry name" value="AdoMet_MTases"/>
    <property type="match status" value="1"/>
</dbReference>
<accession>A0ABW7R3C7</accession>
<dbReference type="GO" id="GO:0061542">
    <property type="term" value="F:3-demethylubiquinol 3-O-methyltransferase activity"/>
    <property type="evidence" value="ECO:0007669"/>
    <property type="project" value="UniProtKB-EC"/>
</dbReference>
<keyword evidence="3" id="KW-0949">S-adenosyl-L-methionine</keyword>
<comment type="caution">
    <text evidence="5">The sequence shown here is derived from an EMBL/GenBank/DDBJ whole genome shotgun (WGS) entry which is preliminary data.</text>
</comment>
<protein>
    <submittedName>
        <fullName evidence="5">Class I SAM-dependent methyltransferase</fullName>
        <ecNumber evidence="5">2.1.1.222</ecNumber>
        <ecNumber evidence="5">2.1.1.64</ecNumber>
    </submittedName>
</protein>
<dbReference type="Proteomes" id="UP001610818">
    <property type="component" value="Unassembled WGS sequence"/>
</dbReference>